<name>A0A9X3P9G6_9ACTN</name>
<dbReference type="RefSeq" id="WP_270108132.1">
    <property type="nucleotide sequence ID" value="NZ_JAPZVP010000001.1"/>
</dbReference>
<comment type="caution">
    <text evidence="3">The sequence shown here is derived from an EMBL/GenBank/DDBJ whole genome shotgun (WGS) entry which is preliminary data.</text>
</comment>
<evidence type="ECO:0000313" key="4">
    <source>
        <dbReference type="Proteomes" id="UP001146067"/>
    </source>
</evidence>
<keyword evidence="1" id="KW-0732">Signal</keyword>
<dbReference type="InterPro" id="IPR012338">
    <property type="entry name" value="Beta-lactam/transpept-like"/>
</dbReference>
<feature type="chain" id="PRO_5040789455" evidence="1">
    <location>
        <begin position="20"/>
        <end position="539"/>
    </location>
</feature>
<keyword evidence="4" id="KW-1185">Reference proteome</keyword>
<dbReference type="InterPro" id="IPR050491">
    <property type="entry name" value="AmpC-like"/>
</dbReference>
<dbReference type="InterPro" id="IPR001466">
    <property type="entry name" value="Beta-lactam-related"/>
</dbReference>
<gene>
    <name evidence="3" type="ORF">O1R50_01830</name>
</gene>
<proteinExistence type="predicted"/>
<dbReference type="GO" id="GO:0016787">
    <property type="term" value="F:hydrolase activity"/>
    <property type="evidence" value="ECO:0007669"/>
    <property type="project" value="UniProtKB-KW"/>
</dbReference>
<feature type="domain" description="Beta-lactamase-related" evidence="2">
    <location>
        <begin position="59"/>
        <end position="337"/>
    </location>
</feature>
<dbReference type="AlphaFoldDB" id="A0A9X3P9G6"/>
<evidence type="ECO:0000259" key="2">
    <source>
        <dbReference type="Pfam" id="PF00144"/>
    </source>
</evidence>
<dbReference type="SUPFAM" id="SSF56601">
    <property type="entry name" value="beta-lactamase/transpeptidase-like"/>
    <property type="match status" value="1"/>
</dbReference>
<evidence type="ECO:0000256" key="1">
    <source>
        <dbReference type="SAM" id="SignalP"/>
    </source>
</evidence>
<dbReference type="Proteomes" id="UP001146067">
    <property type="component" value="Unassembled WGS sequence"/>
</dbReference>
<dbReference type="PANTHER" id="PTHR46825">
    <property type="entry name" value="D-ALANYL-D-ALANINE-CARBOXYPEPTIDASE/ENDOPEPTIDASE AMPH"/>
    <property type="match status" value="1"/>
</dbReference>
<accession>A0A9X3P9G6</accession>
<protein>
    <submittedName>
        <fullName evidence="3">Serine hydrolase</fullName>
    </submittedName>
</protein>
<organism evidence="3 4">
    <name type="scientific">Glycomyces luteolus</name>
    <dbReference type="NCBI Taxonomy" id="2670330"/>
    <lineage>
        <taxon>Bacteria</taxon>
        <taxon>Bacillati</taxon>
        <taxon>Actinomycetota</taxon>
        <taxon>Actinomycetes</taxon>
        <taxon>Glycomycetales</taxon>
        <taxon>Glycomycetaceae</taxon>
        <taxon>Glycomyces</taxon>
    </lineage>
</organism>
<reference evidence="3" key="1">
    <citation type="submission" date="2022-12" db="EMBL/GenBank/DDBJ databases">
        <title>Gycomyces niveus sp.nov.,a novel actinomycete isolated from soil in Shouguan.</title>
        <authorList>
            <person name="Yang X."/>
        </authorList>
    </citation>
    <scope>NUCLEOTIDE SEQUENCE</scope>
    <source>
        <strain evidence="3">NEAU-A15</strain>
    </source>
</reference>
<keyword evidence="3" id="KW-0378">Hydrolase</keyword>
<dbReference type="Pfam" id="PF00144">
    <property type="entry name" value="Beta-lactamase"/>
    <property type="match status" value="1"/>
</dbReference>
<feature type="signal peptide" evidence="1">
    <location>
        <begin position="1"/>
        <end position="19"/>
    </location>
</feature>
<dbReference type="PANTHER" id="PTHR46825:SF8">
    <property type="entry name" value="BETA-LACTAMASE-RELATED"/>
    <property type="match status" value="1"/>
</dbReference>
<dbReference type="PROSITE" id="PS51257">
    <property type="entry name" value="PROKAR_LIPOPROTEIN"/>
    <property type="match status" value="1"/>
</dbReference>
<dbReference type="Gene3D" id="3.40.710.10">
    <property type="entry name" value="DD-peptidase/beta-lactamase superfamily"/>
    <property type="match status" value="1"/>
</dbReference>
<dbReference type="EMBL" id="JAPZVP010000001">
    <property type="protein sequence ID" value="MDA1358339.1"/>
    <property type="molecule type" value="Genomic_DNA"/>
</dbReference>
<sequence length="539" mass="54466">MRRISMALAAALLAAACTADPETDTATAGCDSAFTSALSRWADAGFSGALAIGDGAGDCRAAFGMADESTPNTDETVFAIGSISKAFTAAAVIGLADEGAFALEDRAGALLPGLEGPAADTTVEQLLLRTSGLGGVLGEDHRPLERDEAIARLSALNPAFEPGTEFSYSNAGYVLLALIVDETTGDYRGYLAEEILRVDGEPIGGFWDGEPAAPGPRAVGVVDGQPSRQNGEFAGPHWALAGNGDLAMTAAELHAWTRGLFTGEVIAPEAVDLLLGTGFDNGDGTEELPGWVSVGPDVFGAPLITASGGGGDTGHNAVAAWLPETGTALAAASNSEAVIAGELVEAIAPAFIAGDPIPAPEGAAEVDPAELQAREGVYTIESGSTFHVTATEDGLEVAADGADAAAALFSSSEFSADDVAAHEADVLALLNGGTDAGRDEREAIEADLGAIEGGELHTYVRIRTAGDGVLGWYTLEEHGGVGAVSLGVEPPAFTLVPTGDGEYRQADLAGAGAGVRVSFEDDLMTAHGTAGTVEARRDA</sequence>
<evidence type="ECO:0000313" key="3">
    <source>
        <dbReference type="EMBL" id="MDA1358339.1"/>
    </source>
</evidence>